<dbReference type="InterPro" id="IPR036097">
    <property type="entry name" value="HisK_dim/P_sf"/>
</dbReference>
<dbReference type="SMART" id="SM00388">
    <property type="entry name" value="HisKA"/>
    <property type="match status" value="1"/>
</dbReference>
<evidence type="ECO:0000259" key="20">
    <source>
        <dbReference type="PROSITE" id="PS50112"/>
    </source>
</evidence>
<dbReference type="Gene3D" id="1.10.287.130">
    <property type="match status" value="1"/>
</dbReference>
<dbReference type="EC" id="2.7.13.3" evidence="2"/>
<dbReference type="PROSITE" id="PS50109">
    <property type="entry name" value="HIS_KIN"/>
    <property type="match status" value="1"/>
</dbReference>
<dbReference type="InterPro" id="IPR035965">
    <property type="entry name" value="PAS-like_dom_sf"/>
</dbReference>
<dbReference type="InterPro" id="IPR013656">
    <property type="entry name" value="PAS_4"/>
</dbReference>
<dbReference type="GO" id="GO:0000155">
    <property type="term" value="F:phosphorelay sensor kinase activity"/>
    <property type="evidence" value="ECO:0007669"/>
    <property type="project" value="InterPro"/>
</dbReference>
<dbReference type="RefSeq" id="WP_014426799.1">
    <property type="nucleotide sequence ID" value="NC_017075.1"/>
</dbReference>
<sequence length="978" mass="106082">MRSDPAAAARRRRALPLVASAVVLGAALNWGWLARNRAVVAADTQVAALHQISDEVEAATLALAASPGPKAEPETVAQLERARGAILRLGTAEGMELPAVAFSAALDTALARPHEIQAVHRLAEAWRVFEDAVQSLADAHRRDADRRFGLVLLAAAAAFAAALAWMLRPSRAPATSLPDAPLEDTGHGGFEPGEHPFARLSGDTPAMLVAYWDRALRLRFANQAYLDWYGLQRDAVLGRTMAEVLGEEVPTRRREALERVLAGEVVQTQLDISGARGRRGHFWVYRLPDKRGGTIAGFYFIASNVSELHDARLAAEAANQALARAESFTRELANTLPAVVLYWDRQERCRFANLAAQDWFSRPENELLGRSIAELVPPDQYQEARPFIEGALAGEHQEYERTLVRADGRAVPLYAHYVPRRIDGEVVGFLAVLTDVGALKQAEQRLAEANAELQQRAAQAEAATRAKSAFLANMSHEIRTPMNAIIGLTHLIARATDDPLQRERLRKVDGAAAHLLQILNDILDLSKIEAGKLRLEPADFSRDELISRVLDVVEAAARAKGLELVLDTDHVPERLRGDARLLSQALINLLGNAVKFTERGWVRLRAELLRRDGQRLLLRFEVQDTGIGIAPEHQARLFTPFEQADSTRTRRHGGTGLGLALTRHIAELMGGSADASSRPGEGSTFGFNAWLEEADALPSQAPMRLPAALRALVVDDLPEALDAIAMQLQGLGVAVDTAGDGPEALQRVLAEREQGRGYDVFVIDWMMPGWDGLETLQRLRAADRGGRGPALLISAYDAPALQAQAGRAGYGAVLMKPLTPSALHDALARLLRPAPTAEAAPATDEAFVRLRERCAGRRVLVAEDNPVNQEVAIALLEEARLNVVVAADGQRAIDLASSQSFDLVLMDVQMPGIDGLDAARAIRSRLGRGLPIVAMTANAFGEDRDACLAAGMDDHVAKPVDPPRLYETLLRWLPGGAG</sequence>
<evidence type="ECO:0000256" key="3">
    <source>
        <dbReference type="ARBA" id="ARBA00022553"/>
    </source>
</evidence>
<dbReference type="SMART" id="SM00387">
    <property type="entry name" value="HATPase_c"/>
    <property type="match status" value="1"/>
</dbReference>
<dbReference type="InterPro" id="IPR000700">
    <property type="entry name" value="PAS-assoc_C"/>
</dbReference>
<protein>
    <recommendedName>
        <fullName evidence="13">Sensory/regulatory protein RpfC</fullName>
        <ecNumber evidence="2">2.7.13.3</ecNumber>
    </recommendedName>
    <alternativeName>
        <fullName evidence="14">Virulence sensor protein BvgS</fullName>
    </alternativeName>
</protein>
<dbReference type="InterPro" id="IPR003594">
    <property type="entry name" value="HATPase_dom"/>
</dbReference>
<feature type="domain" description="Response regulatory" evidence="19">
    <location>
        <begin position="858"/>
        <end position="973"/>
    </location>
</feature>
<dbReference type="CDD" id="cd00156">
    <property type="entry name" value="REC"/>
    <property type="match status" value="1"/>
</dbReference>
<keyword evidence="16" id="KW-0175">Coiled coil</keyword>
<dbReference type="PANTHER" id="PTHR45339:SF1">
    <property type="entry name" value="HYBRID SIGNAL TRANSDUCTION HISTIDINE KINASE J"/>
    <property type="match status" value="1"/>
</dbReference>
<evidence type="ECO:0000256" key="8">
    <source>
        <dbReference type="ARBA" id="ARBA00022840"/>
    </source>
</evidence>
<evidence type="ECO:0000256" key="16">
    <source>
        <dbReference type="SAM" id="Coils"/>
    </source>
</evidence>
<dbReference type="InterPro" id="IPR011006">
    <property type="entry name" value="CheY-like_superfamily"/>
</dbReference>
<organism evidence="22 23">
    <name type="scientific">Rubrivivax gelatinosus (strain NBRC 100245 / IL144)</name>
    <dbReference type="NCBI Taxonomy" id="983917"/>
    <lineage>
        <taxon>Bacteria</taxon>
        <taxon>Pseudomonadati</taxon>
        <taxon>Pseudomonadota</taxon>
        <taxon>Betaproteobacteria</taxon>
        <taxon>Burkholderiales</taxon>
        <taxon>Sphaerotilaceae</taxon>
        <taxon>Rubrivivax</taxon>
    </lineage>
</organism>
<dbReference type="InterPro" id="IPR036890">
    <property type="entry name" value="HATPase_C_sf"/>
</dbReference>
<dbReference type="FunFam" id="1.10.287.130:FF:000002">
    <property type="entry name" value="Two-component osmosensing histidine kinase"/>
    <property type="match status" value="1"/>
</dbReference>
<feature type="domain" description="PAS" evidence="20">
    <location>
        <begin position="325"/>
        <end position="395"/>
    </location>
</feature>
<comment type="catalytic activity">
    <reaction evidence="1">
        <text>ATP + protein L-histidine = ADP + protein N-phospho-L-histidine.</text>
        <dbReference type="EC" id="2.7.13.3"/>
    </reaction>
</comment>
<evidence type="ECO:0000259" key="18">
    <source>
        <dbReference type="PROSITE" id="PS50109"/>
    </source>
</evidence>
<dbReference type="PROSITE" id="PS50110">
    <property type="entry name" value="RESPONSE_REGULATORY"/>
    <property type="match status" value="2"/>
</dbReference>
<keyword evidence="4" id="KW-0808">Transferase</keyword>
<keyword evidence="10" id="KW-0843">Virulence</keyword>
<evidence type="ECO:0000259" key="21">
    <source>
        <dbReference type="PROSITE" id="PS50113"/>
    </source>
</evidence>
<evidence type="ECO:0000256" key="13">
    <source>
        <dbReference type="ARBA" id="ARBA00068150"/>
    </source>
</evidence>
<dbReference type="eggNOG" id="COG0784">
    <property type="taxonomic scope" value="Bacteria"/>
</dbReference>
<dbReference type="FunFam" id="3.30.565.10:FF:000010">
    <property type="entry name" value="Sensor histidine kinase RcsC"/>
    <property type="match status" value="1"/>
</dbReference>
<evidence type="ECO:0000313" key="22">
    <source>
        <dbReference type="EMBL" id="BAL93923.1"/>
    </source>
</evidence>
<feature type="modified residue" description="4-aspartylphosphate" evidence="15">
    <location>
        <position position="764"/>
    </location>
</feature>
<dbReference type="eggNOG" id="COG2205">
    <property type="taxonomic scope" value="Bacteria"/>
</dbReference>
<evidence type="ECO:0000256" key="6">
    <source>
        <dbReference type="ARBA" id="ARBA00022741"/>
    </source>
</evidence>
<feature type="modified residue" description="4-aspartylphosphate" evidence="15">
    <location>
        <position position="907"/>
    </location>
</feature>
<dbReference type="PANTHER" id="PTHR45339">
    <property type="entry name" value="HYBRID SIGNAL TRANSDUCTION HISTIDINE KINASE J"/>
    <property type="match status" value="1"/>
</dbReference>
<dbReference type="CDD" id="cd16922">
    <property type="entry name" value="HATPase_EvgS-ArcB-TorS-like"/>
    <property type="match status" value="1"/>
</dbReference>
<name>I0HLN6_RUBGI</name>
<comment type="function">
    <text evidence="11">Member of the two-component regulatory system BvgS/BvgA. Phosphorylates BvgA via a four-step phosphorelay in response to environmental signals.</text>
</comment>
<dbReference type="Proteomes" id="UP000007883">
    <property type="component" value="Chromosome"/>
</dbReference>
<dbReference type="PROSITE" id="PS50113">
    <property type="entry name" value="PAC"/>
    <property type="match status" value="1"/>
</dbReference>
<dbReference type="Pfam" id="PF08448">
    <property type="entry name" value="PAS_4"/>
    <property type="match status" value="2"/>
</dbReference>
<evidence type="ECO:0000256" key="11">
    <source>
        <dbReference type="ARBA" id="ARBA00058004"/>
    </source>
</evidence>
<dbReference type="Gene3D" id="3.30.565.10">
    <property type="entry name" value="Histidine kinase-like ATPase, C-terminal domain"/>
    <property type="match status" value="1"/>
</dbReference>
<reference evidence="22 23" key="1">
    <citation type="journal article" date="2012" name="J. Bacteriol.">
        <title>Complete genome sequence of phototrophic betaproteobacterium Rubrivivax gelatinosus IL144.</title>
        <authorList>
            <person name="Nagashima S."/>
            <person name="Kamimura A."/>
            <person name="Shimizu T."/>
            <person name="Nakamura-isaki S."/>
            <person name="Aono E."/>
            <person name="Sakamoto K."/>
            <person name="Ichikawa N."/>
            <person name="Nakazawa H."/>
            <person name="Sekine M."/>
            <person name="Yamazaki S."/>
            <person name="Fujita N."/>
            <person name="Shimada K."/>
            <person name="Hanada S."/>
            <person name="Nagashima K.V.P."/>
        </authorList>
    </citation>
    <scope>NUCLEOTIDE SEQUENCE [LARGE SCALE GENOMIC DNA]</scope>
    <source>
        <strain evidence="23">NBRC 100245 / IL144</strain>
    </source>
</reference>
<comment type="subunit">
    <text evidence="12">At low DSF concentrations, interacts with RpfF.</text>
</comment>
<dbReference type="CDD" id="cd17546">
    <property type="entry name" value="REC_hyHK_CKI1_RcsC-like"/>
    <property type="match status" value="1"/>
</dbReference>
<evidence type="ECO:0000256" key="4">
    <source>
        <dbReference type="ARBA" id="ARBA00022679"/>
    </source>
</evidence>
<dbReference type="SMART" id="SM00448">
    <property type="entry name" value="REC"/>
    <property type="match status" value="2"/>
</dbReference>
<dbReference type="SUPFAM" id="SSF47384">
    <property type="entry name" value="Homodimeric domain of signal transducing histidine kinase"/>
    <property type="match status" value="1"/>
</dbReference>
<keyword evidence="17" id="KW-1133">Transmembrane helix</keyword>
<feature type="transmembrane region" description="Helical" evidence="17">
    <location>
        <begin position="148"/>
        <end position="167"/>
    </location>
</feature>
<evidence type="ECO:0000256" key="2">
    <source>
        <dbReference type="ARBA" id="ARBA00012438"/>
    </source>
</evidence>
<evidence type="ECO:0000256" key="1">
    <source>
        <dbReference type="ARBA" id="ARBA00000085"/>
    </source>
</evidence>
<evidence type="ECO:0000256" key="7">
    <source>
        <dbReference type="ARBA" id="ARBA00022777"/>
    </source>
</evidence>
<evidence type="ECO:0000256" key="15">
    <source>
        <dbReference type="PROSITE-ProRule" id="PRU00169"/>
    </source>
</evidence>
<dbReference type="SUPFAM" id="SSF55874">
    <property type="entry name" value="ATPase domain of HSP90 chaperone/DNA topoisomerase II/histidine kinase"/>
    <property type="match status" value="1"/>
</dbReference>
<dbReference type="Pfam" id="PF02518">
    <property type="entry name" value="HATPase_c"/>
    <property type="match status" value="1"/>
</dbReference>
<dbReference type="GO" id="GO:0005524">
    <property type="term" value="F:ATP binding"/>
    <property type="evidence" value="ECO:0007669"/>
    <property type="project" value="UniProtKB-KW"/>
</dbReference>
<evidence type="ECO:0000256" key="10">
    <source>
        <dbReference type="ARBA" id="ARBA00023026"/>
    </source>
</evidence>
<feature type="coiled-coil region" evidence="16">
    <location>
        <begin position="436"/>
        <end position="466"/>
    </location>
</feature>
<dbReference type="SMART" id="SM00091">
    <property type="entry name" value="PAS"/>
    <property type="match status" value="2"/>
</dbReference>
<keyword evidence="7 22" id="KW-0418">Kinase</keyword>
<keyword evidence="3 15" id="KW-0597">Phosphoprotein</keyword>
<dbReference type="InterPro" id="IPR004358">
    <property type="entry name" value="Sig_transdc_His_kin-like_C"/>
</dbReference>
<dbReference type="Gene3D" id="3.40.50.2300">
    <property type="match status" value="2"/>
</dbReference>
<feature type="domain" description="PAC" evidence="21">
    <location>
        <begin position="397"/>
        <end position="448"/>
    </location>
</feature>
<keyword evidence="17" id="KW-0812">Transmembrane</keyword>
<dbReference type="AlphaFoldDB" id="I0HLN6"/>
<dbReference type="Gene3D" id="3.30.450.20">
    <property type="entry name" value="PAS domain"/>
    <property type="match status" value="2"/>
</dbReference>
<dbReference type="PROSITE" id="PS50112">
    <property type="entry name" value="PAS"/>
    <property type="match status" value="2"/>
</dbReference>
<dbReference type="CDD" id="cd00082">
    <property type="entry name" value="HisKA"/>
    <property type="match status" value="1"/>
</dbReference>
<dbReference type="InterPro" id="IPR001789">
    <property type="entry name" value="Sig_transdc_resp-reg_receiver"/>
</dbReference>
<dbReference type="InterPro" id="IPR003661">
    <property type="entry name" value="HisK_dim/P_dom"/>
</dbReference>
<dbReference type="SUPFAM" id="SSF55785">
    <property type="entry name" value="PYP-like sensor domain (PAS domain)"/>
    <property type="match status" value="2"/>
</dbReference>
<dbReference type="EMBL" id="AP012320">
    <property type="protein sequence ID" value="BAL93923.1"/>
    <property type="molecule type" value="Genomic_DNA"/>
</dbReference>
<keyword evidence="17" id="KW-0472">Membrane</keyword>
<evidence type="ECO:0000256" key="5">
    <source>
        <dbReference type="ARBA" id="ARBA00022729"/>
    </source>
</evidence>
<keyword evidence="5" id="KW-0732">Signal</keyword>
<evidence type="ECO:0000313" key="23">
    <source>
        <dbReference type="Proteomes" id="UP000007883"/>
    </source>
</evidence>
<evidence type="ECO:0000259" key="19">
    <source>
        <dbReference type="PROSITE" id="PS50110"/>
    </source>
</evidence>
<dbReference type="SUPFAM" id="SSF52172">
    <property type="entry name" value="CheY-like"/>
    <property type="match status" value="2"/>
</dbReference>
<dbReference type="Pfam" id="PF00072">
    <property type="entry name" value="Response_reg"/>
    <property type="match status" value="2"/>
</dbReference>
<dbReference type="NCBIfam" id="TIGR00229">
    <property type="entry name" value="sensory_box"/>
    <property type="match status" value="1"/>
</dbReference>
<keyword evidence="9" id="KW-0902">Two-component regulatory system</keyword>
<feature type="domain" description="Response regulatory" evidence="19">
    <location>
        <begin position="710"/>
        <end position="831"/>
    </location>
</feature>
<feature type="domain" description="PAS" evidence="20">
    <location>
        <begin position="213"/>
        <end position="264"/>
    </location>
</feature>
<evidence type="ECO:0000256" key="12">
    <source>
        <dbReference type="ARBA" id="ARBA00064003"/>
    </source>
</evidence>
<dbReference type="HOGENOM" id="CLU_304011_0_0_4"/>
<keyword evidence="23" id="KW-1185">Reference proteome</keyword>
<feature type="transmembrane region" description="Helical" evidence="17">
    <location>
        <begin position="14"/>
        <end position="33"/>
    </location>
</feature>
<dbReference type="PRINTS" id="PR00344">
    <property type="entry name" value="BCTRLSENSOR"/>
</dbReference>
<dbReference type="CDD" id="cd00130">
    <property type="entry name" value="PAS"/>
    <property type="match status" value="2"/>
</dbReference>
<evidence type="ECO:0000256" key="17">
    <source>
        <dbReference type="SAM" id="Phobius"/>
    </source>
</evidence>
<dbReference type="Pfam" id="PF00512">
    <property type="entry name" value="HisKA"/>
    <property type="match status" value="1"/>
</dbReference>
<dbReference type="PATRIC" id="fig|983917.3.peg.570"/>
<feature type="domain" description="Histidine kinase" evidence="18">
    <location>
        <begin position="473"/>
        <end position="693"/>
    </location>
</feature>
<keyword evidence="6" id="KW-0547">Nucleotide-binding</keyword>
<keyword evidence="8" id="KW-0067">ATP-binding</keyword>
<gene>
    <name evidence="22" type="ordered locus">RGE_05780</name>
</gene>
<accession>I0HLN6</accession>
<dbReference type="InterPro" id="IPR005467">
    <property type="entry name" value="His_kinase_dom"/>
</dbReference>
<evidence type="ECO:0000256" key="14">
    <source>
        <dbReference type="ARBA" id="ARBA00070152"/>
    </source>
</evidence>
<proteinExistence type="predicted"/>
<dbReference type="STRING" id="983917.RGE_05780"/>
<dbReference type="InterPro" id="IPR000014">
    <property type="entry name" value="PAS"/>
</dbReference>
<evidence type="ECO:0000256" key="9">
    <source>
        <dbReference type="ARBA" id="ARBA00023012"/>
    </source>
</evidence>
<dbReference type="KEGG" id="rge:RGE_05780"/>